<evidence type="ECO:0000313" key="3">
    <source>
        <dbReference type="EMBL" id="KAB7846864.1"/>
    </source>
</evidence>
<evidence type="ECO:0000256" key="1">
    <source>
        <dbReference type="ARBA" id="ARBA00022857"/>
    </source>
</evidence>
<dbReference type="InterPro" id="IPR036291">
    <property type="entry name" value="NAD(P)-bd_dom_sf"/>
</dbReference>
<dbReference type="SUPFAM" id="SSF50129">
    <property type="entry name" value="GroES-like"/>
    <property type="match status" value="1"/>
</dbReference>
<dbReference type="OrthoDB" id="3727682at2"/>
<dbReference type="InterPro" id="IPR013154">
    <property type="entry name" value="ADH-like_N"/>
</dbReference>
<keyword evidence="1" id="KW-0521">NADP</keyword>
<organism evidence="3 4">
    <name type="scientific">Streptomyces mobaraensis</name>
    <name type="common">Streptoverticillium mobaraense</name>
    <dbReference type="NCBI Taxonomy" id="35621"/>
    <lineage>
        <taxon>Bacteria</taxon>
        <taxon>Bacillati</taxon>
        <taxon>Actinomycetota</taxon>
        <taxon>Actinomycetes</taxon>
        <taxon>Kitasatosporales</taxon>
        <taxon>Streptomycetaceae</taxon>
        <taxon>Streptomyces</taxon>
    </lineage>
</organism>
<gene>
    <name evidence="3" type="ORF">FRZ00_11655</name>
</gene>
<accession>A0A5N5WAV0</accession>
<dbReference type="PANTHER" id="PTHR44154">
    <property type="entry name" value="QUINONE OXIDOREDUCTASE"/>
    <property type="match status" value="1"/>
</dbReference>
<evidence type="ECO:0000259" key="2">
    <source>
        <dbReference type="SMART" id="SM00829"/>
    </source>
</evidence>
<proteinExistence type="predicted"/>
<dbReference type="Pfam" id="PF08240">
    <property type="entry name" value="ADH_N"/>
    <property type="match status" value="1"/>
</dbReference>
<dbReference type="Proteomes" id="UP000327000">
    <property type="component" value="Unassembled WGS sequence"/>
</dbReference>
<feature type="domain" description="Enoyl reductase (ER)" evidence="2">
    <location>
        <begin position="10"/>
        <end position="307"/>
    </location>
</feature>
<dbReference type="CDD" id="cd05289">
    <property type="entry name" value="MDR_like_2"/>
    <property type="match status" value="1"/>
</dbReference>
<reference evidence="3 4" key="1">
    <citation type="journal article" date="2019" name="Microb. Cell Fact.">
        <title>Exploring novel herbicidin analogues by transcriptional regulator overexpression and MS/MS molecular networking.</title>
        <authorList>
            <person name="Shi Y."/>
            <person name="Gu R."/>
            <person name="Li Y."/>
            <person name="Wang X."/>
            <person name="Ren W."/>
            <person name="Li X."/>
            <person name="Wang L."/>
            <person name="Xie Y."/>
            <person name="Hong B."/>
        </authorList>
    </citation>
    <scope>NUCLEOTIDE SEQUENCE [LARGE SCALE GENOMIC DNA]</scope>
    <source>
        <strain evidence="3 4">US-43</strain>
    </source>
</reference>
<dbReference type="InterPro" id="IPR011032">
    <property type="entry name" value="GroES-like_sf"/>
</dbReference>
<dbReference type="Gene3D" id="3.90.180.10">
    <property type="entry name" value="Medium-chain alcohol dehydrogenases, catalytic domain"/>
    <property type="match status" value="1"/>
</dbReference>
<name>A0A5N5WAV0_STRMB</name>
<dbReference type="AlphaFoldDB" id="A0A5N5WAV0"/>
<dbReference type="SMART" id="SM00829">
    <property type="entry name" value="PKS_ER"/>
    <property type="match status" value="1"/>
</dbReference>
<dbReference type="InterPro" id="IPR020843">
    <property type="entry name" value="ER"/>
</dbReference>
<dbReference type="InterPro" id="IPR051603">
    <property type="entry name" value="Zinc-ADH_QOR/CCCR"/>
</dbReference>
<dbReference type="GO" id="GO:0016491">
    <property type="term" value="F:oxidoreductase activity"/>
    <property type="evidence" value="ECO:0007669"/>
    <property type="project" value="InterPro"/>
</dbReference>
<protein>
    <submittedName>
        <fullName evidence="3">NADP-dependent oxidoreductase</fullName>
    </submittedName>
</protein>
<sequence>MRALTFAEYGPASVLRVADVPEPHAGRDRIRVRVRASGLTPADCRLRAGRFRDVAPLRLPHVLGMDAAGVVDEVGPGVTGIRPGDEVFGLVDVAELGGANAEYAVLAAWAPKPDALGWEQAGGAAGNVETATRALDRLRVGAGTTLLIEGAAGGVGTVAVQLAAVRGATVIGTAGARNHTFVAGLGATPTTYGPGLEERVATLAPDGVDAALDCAGSGSLPALVDLAGSPDRVVTIADTNAAEFGVHHTRSAGPGADPQALEGLAVAAALAGQGRFTVPVAAVFPLDDAAAAHRLSETGHARGKIVLTP</sequence>
<dbReference type="RefSeq" id="WP_152263378.1">
    <property type="nucleotide sequence ID" value="NZ_VOKX01000018.1"/>
</dbReference>
<dbReference type="Gene3D" id="3.40.50.720">
    <property type="entry name" value="NAD(P)-binding Rossmann-like Domain"/>
    <property type="match status" value="1"/>
</dbReference>
<dbReference type="PANTHER" id="PTHR44154:SF1">
    <property type="entry name" value="QUINONE OXIDOREDUCTASE"/>
    <property type="match status" value="1"/>
</dbReference>
<dbReference type="EMBL" id="VOKX01000018">
    <property type="protein sequence ID" value="KAB7846864.1"/>
    <property type="molecule type" value="Genomic_DNA"/>
</dbReference>
<evidence type="ECO:0000313" key="4">
    <source>
        <dbReference type="Proteomes" id="UP000327000"/>
    </source>
</evidence>
<dbReference type="Pfam" id="PF13602">
    <property type="entry name" value="ADH_zinc_N_2"/>
    <property type="match status" value="1"/>
</dbReference>
<comment type="caution">
    <text evidence="3">The sequence shown here is derived from an EMBL/GenBank/DDBJ whole genome shotgun (WGS) entry which is preliminary data.</text>
</comment>
<dbReference type="SUPFAM" id="SSF51735">
    <property type="entry name" value="NAD(P)-binding Rossmann-fold domains"/>
    <property type="match status" value="1"/>
</dbReference>
<keyword evidence="4" id="KW-1185">Reference proteome</keyword>